<keyword evidence="9 11" id="KW-0139">CF(1)</keyword>
<dbReference type="SUPFAM" id="SSF52943">
    <property type="entry name" value="ATP synthase (F1-ATPase), gamma subunit"/>
    <property type="match status" value="1"/>
</dbReference>
<evidence type="ECO:0000256" key="6">
    <source>
        <dbReference type="ARBA" id="ARBA00023065"/>
    </source>
</evidence>
<dbReference type="InterPro" id="IPR035968">
    <property type="entry name" value="ATP_synth_F1_ATPase_gsu"/>
</dbReference>
<evidence type="ECO:0000313" key="13">
    <source>
        <dbReference type="Proteomes" id="UP000054632"/>
    </source>
</evidence>
<evidence type="ECO:0000256" key="3">
    <source>
        <dbReference type="ARBA" id="ARBA00022448"/>
    </source>
</evidence>
<dbReference type="PROSITE" id="PS00153">
    <property type="entry name" value="ATPASE_GAMMA"/>
    <property type="match status" value="1"/>
</dbReference>
<dbReference type="Proteomes" id="UP000054632">
    <property type="component" value="Unassembled WGS sequence"/>
</dbReference>
<dbReference type="PIRSF" id="PIRSF039089">
    <property type="entry name" value="ATP_synthase_gamma"/>
    <property type="match status" value="1"/>
</dbReference>
<evidence type="ECO:0000256" key="5">
    <source>
        <dbReference type="ARBA" id="ARBA00022792"/>
    </source>
</evidence>
<evidence type="ECO:0000256" key="9">
    <source>
        <dbReference type="ARBA" id="ARBA00023196"/>
    </source>
</evidence>
<dbReference type="EMBL" id="JYDR01000005">
    <property type="protein sequence ID" value="KRY78040.1"/>
    <property type="molecule type" value="Genomic_DNA"/>
</dbReference>
<keyword evidence="3 11" id="KW-0813">Transport</keyword>
<comment type="subunit">
    <text evidence="11">F-type ATPases have 2 components, CF(1) - the catalytic core - and CF(0) - the membrane proton channel. CF(1) and CF(0) have multiple subunits.</text>
</comment>
<gene>
    <name evidence="12" type="ORF">T4A_1918</name>
</gene>
<comment type="subcellular location">
    <subcellularLocation>
        <location evidence="1">Mitochondrion inner membrane</location>
        <topology evidence="1">Peripheral membrane protein</topology>
    </subcellularLocation>
</comment>
<dbReference type="CDD" id="cd12151">
    <property type="entry name" value="F1-ATPase_gamma"/>
    <property type="match status" value="1"/>
</dbReference>
<evidence type="ECO:0000256" key="4">
    <source>
        <dbReference type="ARBA" id="ARBA00022781"/>
    </source>
</evidence>
<comment type="caution">
    <text evidence="12">The sequence shown here is derived from an EMBL/GenBank/DDBJ whole genome shotgun (WGS) entry which is preliminary data.</text>
</comment>
<keyword evidence="6 11" id="KW-0406">Ion transport</keyword>
<dbReference type="PRINTS" id="PR00126">
    <property type="entry name" value="ATPASEGAMMA"/>
</dbReference>
<dbReference type="GO" id="GO:0045259">
    <property type="term" value="C:proton-transporting ATP synthase complex"/>
    <property type="evidence" value="ECO:0007669"/>
    <property type="project" value="UniProtKB-KW"/>
</dbReference>
<evidence type="ECO:0000256" key="2">
    <source>
        <dbReference type="ARBA" id="ARBA00007681"/>
    </source>
</evidence>
<evidence type="ECO:0000256" key="11">
    <source>
        <dbReference type="RuleBase" id="RU004001"/>
    </source>
</evidence>
<dbReference type="GO" id="GO:0046933">
    <property type="term" value="F:proton-transporting ATP synthase activity, rotational mechanism"/>
    <property type="evidence" value="ECO:0007669"/>
    <property type="project" value="InterPro"/>
</dbReference>
<dbReference type="PANTHER" id="PTHR11693">
    <property type="entry name" value="ATP SYNTHASE GAMMA CHAIN"/>
    <property type="match status" value="1"/>
</dbReference>
<evidence type="ECO:0000256" key="7">
    <source>
        <dbReference type="ARBA" id="ARBA00023128"/>
    </source>
</evidence>
<accession>A0A0V1EVZ2</accession>
<dbReference type="FunFam" id="3.40.1380.10:FF:000003">
    <property type="entry name" value="ATP synthase subunit gamma"/>
    <property type="match status" value="1"/>
</dbReference>
<dbReference type="Pfam" id="PF00231">
    <property type="entry name" value="ATP-synt"/>
    <property type="match status" value="1"/>
</dbReference>
<dbReference type="InterPro" id="IPR000131">
    <property type="entry name" value="ATP_synth_F1_gsu"/>
</dbReference>
<keyword evidence="8" id="KW-0472">Membrane</keyword>
<organism evidence="12 13">
    <name type="scientific">Trichinella pseudospiralis</name>
    <name type="common">Parasitic roundworm</name>
    <dbReference type="NCBI Taxonomy" id="6337"/>
    <lineage>
        <taxon>Eukaryota</taxon>
        <taxon>Metazoa</taxon>
        <taxon>Ecdysozoa</taxon>
        <taxon>Nematoda</taxon>
        <taxon>Enoplea</taxon>
        <taxon>Dorylaimia</taxon>
        <taxon>Trichinellida</taxon>
        <taxon>Trichinellidae</taxon>
        <taxon>Trichinella</taxon>
    </lineage>
</organism>
<sequence>MLRLKIKAFFSFLNLMELPDLFMLKYTSCFKFSMFSCNLFFSGVGPAGCLLMQRAGYATLKDISVRLKSVKNIQKITQSMKMVAAAKYSRSERDLRPARPFGEGSKELYKFLSLNEETQKKPKHLMIVLTSDRGLCGAVHSNLGKMVKQDMQEKPDNVDVKIVCVGDKSKAILTRVFPENILMTVNDIGKKPPTFEDARQIVQEILNSGYTFDQGDIYYNRFKTVVSYQSTKSPIFSRAAIMDSANFNIYDSVDESTFESFFEYNLTSLLFCALKENACSEQSSRMSAMDSASKNASEMIRVLSLQYNRTRQAVITRELIDIVVGASAL</sequence>
<evidence type="ECO:0000256" key="8">
    <source>
        <dbReference type="ARBA" id="ARBA00023136"/>
    </source>
</evidence>
<evidence type="ECO:0000256" key="1">
    <source>
        <dbReference type="ARBA" id="ARBA00004637"/>
    </source>
</evidence>
<name>A0A0V1EVZ2_TRIPS</name>
<dbReference type="AlphaFoldDB" id="A0A0V1EVZ2"/>
<keyword evidence="10 11" id="KW-0066">ATP synthesis</keyword>
<dbReference type="InterPro" id="IPR023632">
    <property type="entry name" value="ATP_synth_F1_gsu_CS"/>
</dbReference>
<protein>
    <recommendedName>
        <fullName evidence="11">ATP synthase subunit gamma</fullName>
    </recommendedName>
</protein>
<dbReference type="Gene3D" id="1.10.287.80">
    <property type="entry name" value="ATP synthase, gamma subunit, helix hairpin domain"/>
    <property type="match status" value="1"/>
</dbReference>
<dbReference type="PANTHER" id="PTHR11693:SF22">
    <property type="entry name" value="ATP SYNTHASE SUBUNIT GAMMA, MITOCHONDRIAL"/>
    <property type="match status" value="1"/>
</dbReference>
<dbReference type="Gene3D" id="3.40.1380.10">
    <property type="match status" value="1"/>
</dbReference>
<comment type="similarity">
    <text evidence="2 11">Belongs to the ATPase gamma chain family.</text>
</comment>
<proteinExistence type="inferred from homology"/>
<dbReference type="GO" id="GO:0005743">
    <property type="term" value="C:mitochondrial inner membrane"/>
    <property type="evidence" value="ECO:0007669"/>
    <property type="project" value="UniProtKB-SubCell"/>
</dbReference>
<reference evidence="12 13" key="1">
    <citation type="submission" date="2015-01" db="EMBL/GenBank/DDBJ databases">
        <title>Evolution of Trichinella species and genotypes.</title>
        <authorList>
            <person name="Korhonen P.K."/>
            <person name="Edoardo P."/>
            <person name="Giuseppe L.R."/>
            <person name="Gasser R.B."/>
        </authorList>
    </citation>
    <scope>NUCLEOTIDE SEQUENCE [LARGE SCALE GENOMIC DNA]</scope>
    <source>
        <strain evidence="12">ISS13</strain>
    </source>
</reference>
<keyword evidence="5" id="KW-0999">Mitochondrion inner membrane</keyword>
<keyword evidence="7" id="KW-0496">Mitochondrion</keyword>
<evidence type="ECO:0000313" key="12">
    <source>
        <dbReference type="EMBL" id="KRY78040.1"/>
    </source>
</evidence>
<dbReference type="NCBIfam" id="TIGR01146">
    <property type="entry name" value="ATPsyn_F1gamma"/>
    <property type="match status" value="1"/>
</dbReference>
<evidence type="ECO:0000256" key="10">
    <source>
        <dbReference type="ARBA" id="ARBA00023310"/>
    </source>
</evidence>
<keyword evidence="4 11" id="KW-0375">Hydrogen ion transport</keyword>